<dbReference type="HAMAP" id="MF_01215">
    <property type="entry name" value="OMPdecase_type2"/>
    <property type="match status" value="1"/>
</dbReference>
<dbReference type="NCBIfam" id="TIGR02127">
    <property type="entry name" value="pyrF_sub2"/>
    <property type="match status" value="1"/>
</dbReference>
<evidence type="ECO:0000256" key="3">
    <source>
        <dbReference type="ARBA" id="ARBA00022793"/>
    </source>
</evidence>
<feature type="active site" description="Proton donor" evidence="7">
    <location>
        <position position="140"/>
    </location>
</feature>
<dbReference type="CDD" id="cd04725">
    <property type="entry name" value="OMP_decarboxylase_like"/>
    <property type="match status" value="1"/>
</dbReference>
<dbReference type="Pfam" id="PF00215">
    <property type="entry name" value="OMPdecase"/>
    <property type="match status" value="1"/>
</dbReference>
<accession>A0A1A8Z7N8</accession>
<comment type="similarity">
    <text evidence="2 7">Belongs to the OMP decarboxylase family. Type 2 subfamily.</text>
</comment>
<sequence>MRAGDRPAAARERNGRPHGRRLDDDGVPVDADRGATPREERRVAMESFGARLHRAVAERGPLCVGIDPHPGLLARWGLADDVEGLDRFSRTVVEALGDRVAAVKPQSAFYERFGSRGIGVLESTIRQLRNAGALVVLDAKRGDIGSTVSAYASAYLDPSSPLYADAVTASPYLGVGSLAPMFEMAAAYGGGVFVLALTSNPEGAAVQRAVGADGRTVAQTVIDEISQLNRGAEPLGSFGLVVGATVGDTGHDLSAVNGPLLAPGLGAQGATAADLRTVFGPSLPAVLPSYSREVLHAGPDTAALRAAAERVLADCRAALAGRD</sequence>
<evidence type="ECO:0000256" key="2">
    <source>
        <dbReference type="ARBA" id="ARBA00008847"/>
    </source>
</evidence>
<dbReference type="PANTHER" id="PTHR43375:SF1">
    <property type="entry name" value="OROTIDINE 5'-PHOSPHATE DECARBOXYLASE"/>
    <property type="match status" value="1"/>
</dbReference>
<evidence type="ECO:0000313" key="11">
    <source>
        <dbReference type="Proteomes" id="UP000198765"/>
    </source>
</evidence>
<evidence type="ECO:0000259" key="9">
    <source>
        <dbReference type="SMART" id="SM00934"/>
    </source>
</evidence>
<reference evidence="10 11" key="1">
    <citation type="submission" date="2016-06" db="EMBL/GenBank/DDBJ databases">
        <authorList>
            <person name="Kjaerup R.B."/>
            <person name="Dalgaard T.S."/>
            <person name="Juul-Madsen H.R."/>
        </authorList>
    </citation>
    <scope>NUCLEOTIDE SEQUENCE [LARGE SCALE GENOMIC DNA]</scope>
    <source>
        <strain evidence="10 11">DSM 45248</strain>
    </source>
</reference>
<dbReference type="InterPro" id="IPR018089">
    <property type="entry name" value="OMPdecase_AS"/>
</dbReference>
<dbReference type="InterPro" id="IPR001754">
    <property type="entry name" value="OMPdeCOase_dom"/>
</dbReference>
<evidence type="ECO:0000256" key="8">
    <source>
        <dbReference type="SAM" id="MobiDB-lite"/>
    </source>
</evidence>
<evidence type="ECO:0000256" key="5">
    <source>
        <dbReference type="ARBA" id="ARBA00023239"/>
    </source>
</evidence>
<dbReference type="SUPFAM" id="SSF51366">
    <property type="entry name" value="Ribulose-phoshate binding barrel"/>
    <property type="match status" value="1"/>
</dbReference>
<dbReference type="InterPro" id="IPR011995">
    <property type="entry name" value="OMPdecase_type-2"/>
</dbReference>
<keyword evidence="11" id="KW-1185">Reference proteome</keyword>
<dbReference type="SMART" id="SM00934">
    <property type="entry name" value="OMPdecase"/>
    <property type="match status" value="1"/>
</dbReference>
<evidence type="ECO:0000256" key="7">
    <source>
        <dbReference type="HAMAP-Rule" id="MF_01215"/>
    </source>
</evidence>
<protein>
    <recommendedName>
        <fullName evidence="7">Orotidine 5'-phosphate decarboxylase</fullName>
        <ecNumber evidence="7">4.1.1.23</ecNumber>
    </recommendedName>
    <alternativeName>
        <fullName evidence="7">OMP decarboxylase</fullName>
        <shortName evidence="7">OMPDCase</shortName>
        <shortName evidence="7">OMPdecase</shortName>
    </alternativeName>
</protein>
<dbReference type="EMBL" id="LT594324">
    <property type="protein sequence ID" value="SBT39956.1"/>
    <property type="molecule type" value="Genomic_DNA"/>
</dbReference>
<dbReference type="PROSITE" id="PS00156">
    <property type="entry name" value="OMPDECASE"/>
    <property type="match status" value="1"/>
</dbReference>
<dbReference type="PATRIC" id="fig|299146.4.peg.844"/>
<dbReference type="InterPro" id="IPR011060">
    <property type="entry name" value="RibuloseP-bd_barrel"/>
</dbReference>
<proteinExistence type="inferred from homology"/>
<feature type="region of interest" description="Disordered" evidence="8">
    <location>
        <begin position="1"/>
        <end position="40"/>
    </location>
</feature>
<comment type="pathway">
    <text evidence="1 7">Pyrimidine metabolism; UMP biosynthesis via de novo pathway; UMP from orotate: step 2/2.</text>
</comment>
<dbReference type="GO" id="GO:0044205">
    <property type="term" value="P:'de novo' UMP biosynthetic process"/>
    <property type="evidence" value="ECO:0007669"/>
    <property type="project" value="UniProtKB-UniRule"/>
</dbReference>
<dbReference type="EC" id="4.1.1.23" evidence="7"/>
<keyword evidence="4 7" id="KW-0665">Pyrimidine biosynthesis</keyword>
<evidence type="ECO:0000256" key="6">
    <source>
        <dbReference type="ARBA" id="ARBA00049157"/>
    </source>
</evidence>
<dbReference type="PANTHER" id="PTHR43375">
    <property type="entry name" value="OROTIDINE 5'-PHOSPHATE DECARBOXYLASE"/>
    <property type="match status" value="1"/>
</dbReference>
<keyword evidence="5 7" id="KW-0456">Lyase</keyword>
<comment type="catalytic activity">
    <reaction evidence="6 7">
        <text>orotidine 5'-phosphate + H(+) = UMP + CO2</text>
        <dbReference type="Rhea" id="RHEA:11596"/>
        <dbReference type="ChEBI" id="CHEBI:15378"/>
        <dbReference type="ChEBI" id="CHEBI:16526"/>
        <dbReference type="ChEBI" id="CHEBI:57538"/>
        <dbReference type="ChEBI" id="CHEBI:57865"/>
        <dbReference type="EC" id="4.1.1.23"/>
    </reaction>
</comment>
<evidence type="ECO:0000256" key="4">
    <source>
        <dbReference type="ARBA" id="ARBA00022975"/>
    </source>
</evidence>
<gene>
    <name evidence="7" type="primary">pyrF</name>
    <name evidence="10" type="ORF">GA0070621_0826</name>
</gene>
<keyword evidence="3 7" id="KW-0210">Decarboxylase</keyword>
<evidence type="ECO:0000313" key="10">
    <source>
        <dbReference type="EMBL" id="SBT39956.1"/>
    </source>
</evidence>
<feature type="domain" description="Orotidine 5'-phosphate decarboxylase" evidence="9">
    <location>
        <begin position="61"/>
        <end position="307"/>
    </location>
</feature>
<dbReference type="GO" id="GO:0006207">
    <property type="term" value="P:'de novo' pyrimidine nucleobase biosynthetic process"/>
    <property type="evidence" value="ECO:0007669"/>
    <property type="project" value="InterPro"/>
</dbReference>
<name>A0A1A8Z7N8_9ACTN</name>
<dbReference type="GO" id="GO:0004590">
    <property type="term" value="F:orotidine-5'-phosphate decarboxylase activity"/>
    <property type="evidence" value="ECO:0007669"/>
    <property type="project" value="UniProtKB-UniRule"/>
</dbReference>
<dbReference type="Gene3D" id="3.20.20.70">
    <property type="entry name" value="Aldolase class I"/>
    <property type="match status" value="1"/>
</dbReference>
<organism evidence="10 11">
    <name type="scientific">Micromonospora narathiwatensis</name>
    <dbReference type="NCBI Taxonomy" id="299146"/>
    <lineage>
        <taxon>Bacteria</taxon>
        <taxon>Bacillati</taxon>
        <taxon>Actinomycetota</taxon>
        <taxon>Actinomycetes</taxon>
        <taxon>Micromonosporales</taxon>
        <taxon>Micromonosporaceae</taxon>
        <taxon>Micromonospora</taxon>
    </lineage>
</organism>
<dbReference type="UniPathway" id="UPA00070">
    <property type="reaction ID" value="UER00120"/>
</dbReference>
<dbReference type="AlphaFoldDB" id="A0A1A8Z7N8"/>
<dbReference type="Proteomes" id="UP000198765">
    <property type="component" value="Chromosome I"/>
</dbReference>
<evidence type="ECO:0000256" key="1">
    <source>
        <dbReference type="ARBA" id="ARBA00004861"/>
    </source>
</evidence>
<dbReference type="InterPro" id="IPR013785">
    <property type="entry name" value="Aldolase_TIM"/>
</dbReference>